<keyword evidence="2" id="KW-1185">Reference proteome</keyword>
<evidence type="ECO:0000313" key="1">
    <source>
        <dbReference type="EMBL" id="KAJ3537572.1"/>
    </source>
</evidence>
<name>A0ACC1SDS7_9HYPO</name>
<reference evidence="1" key="1">
    <citation type="submission" date="2022-08" db="EMBL/GenBank/DDBJ databases">
        <title>Genome Sequence of Fusarium decemcellulare.</title>
        <authorList>
            <person name="Buettner E."/>
        </authorList>
    </citation>
    <scope>NUCLEOTIDE SEQUENCE</scope>
    <source>
        <strain evidence="1">Babe19</strain>
    </source>
</reference>
<evidence type="ECO:0000313" key="2">
    <source>
        <dbReference type="Proteomes" id="UP001148629"/>
    </source>
</evidence>
<gene>
    <name evidence="1" type="ORF">NM208_g6253</name>
</gene>
<protein>
    <submittedName>
        <fullName evidence="1">Uncharacterized protein</fullName>
    </submittedName>
</protein>
<sequence length="1775" mass="198470">MWPGLFRAIDGNIETGIARCGKWAARAHYNMVRGMVPKERLLEWSVEDGWEPLCEFLDKPVPDEPFPHENAAVGWAGQEMKLGKRYIMGAIKNLAILGAVGTAIGGGPAVVKTEWPDRFANHVLKALGNQNSNRNPAYGLSIYIIDFSLQQSQNLSAVAVHDKIESPINCGPFIALDTMGIRKKWHKLVGSLGPTEVSDREAPGSSQIPPPDDQQSPPPATDNRTLPLENTTVQSQVWNDAYDSVKAEDPGVVDAYERILSGQLTSGVAAISVEGYPDNLLGTAEDRRDKMAKLIEAGQSKTERGTNIKEKINDAVQPFNQLRSTISSIVKADPTASTAWTGITAVLDILASPLSEPGANRDGIKYILERAQWYWNLSALVLDEDKIDRSMKELQNSLKKSISKLYEKLLLYQMQSVCLYSRSEVATILRDLVKLDDWKGKIESIEKEALRVKDNVRQLRDEDTSTRLRNLDICLEGVRTDLQTIASAIRDVGSQQHKLHEEEKDKAFLNQLHDVDPSSEKTAIETLKGGMVKKAHDLVLEHSNFEKLQRDDAPGILWVTGNPGSGKTMFLCGIVDRLVKRPEYGVVSYFFCRADRLQTRTAKAVLRGLLWLICTQSWGLTRRLREEYENKTKSLVEDDDTVVSVTLKKMLGKALSAPSMSRAVLIVDAIDECDKQSITTLLRTIGQLSHEYPAQWIMSTRTSEIYRSSLLFDAPVVEPSYLKLSEEVISKAVVAFVKYSVKRLSQINHYDDGLEDRVEKTLCSKAGDTFLWVALVCLELQGLGPGTRHVEKALEKMPQGLNKLYERMFHGAIESVDGESCRQILRLVCVTNRPLALDELQTLVPGLEGLPNKELRAVVANCGSFLSLQGHENDRAIATFVHESAREYLTETAQSETFPDGITHQHQLVLRRALSNIKTLTRNVYQLPSLGTAVDEVKKPEPDPLSRLCYSCHHWLDHANHIQQQEKWETSDNAVLEDFICHDLLHWIEMLSLTSNMAQGTAAFQRFSKSCEASFSSDSHQTTKLVREAHRFILYNKSCIEYAPLQVYASALLFCPQQSMGEIKSRYQHQLQGVTAHPQSESDRATFSRLFQNLPVPRCPLRMSFAPDGNLLATVYYTGVLYRSAEYFLEVWDILASHRILSVQVQQRVYALAFSNDGTQVFAALWDGSVNRFAVQSGNFIGGTGFTYLCPIERAYFSPNARTTAVQSGESFLILDSNTGEEVCQMIGVLQLRFSPDSLQMATLLRGRSRVSLWSIGNSESSLTISLEAEVEDMAWFGFDKVAVRSSRDRTISVYSTEDGSKILSVSSHAAAKSMAWLGTGMSYLCHCGDGTMRIYDDTGMNCVQTFPALQWDESSVEDALDTYAFSAVSHLLALAGMNGVKIWDLNMQVGSVPQTQTSPETWEDSMPNMTFSPSRGSSSLLAFTSPRGAGIRTVQHGEVANISILPVEYFATPVFSPNGQTVAYHSSRRLQVWNTVNSTASRERRFKAIWDLTFSHDGTSLAVARGACVSLLDLATLEIKGTISVDALKVVYSHDDRLLAIVDLNSVYVWSVSPVQDLHHLYSYWLADESGNVLLVDFSPSDEWLAIVTFHGYSYEADYESVLIWRLGESKPRFEIPWHTGRIANSRWKSLAISSDGNLIAVALDHCVWVWNLRLPVTSRPLTIELSYKTRKCSFDAENVRLLVDGGIILINLDLHHLEYRGYGLSEDCAWITEDNQKVLYLTQDFRPRRPAKDRAYDSVAFMDSTVAIQNESGHIQIVRFHNNSGFIDSRWTK</sequence>
<comment type="caution">
    <text evidence="1">The sequence shown here is derived from an EMBL/GenBank/DDBJ whole genome shotgun (WGS) entry which is preliminary data.</text>
</comment>
<proteinExistence type="predicted"/>
<dbReference type="EMBL" id="JANRMS010000571">
    <property type="protein sequence ID" value="KAJ3537572.1"/>
    <property type="molecule type" value="Genomic_DNA"/>
</dbReference>
<accession>A0ACC1SDS7</accession>
<dbReference type="Proteomes" id="UP001148629">
    <property type="component" value="Unassembled WGS sequence"/>
</dbReference>
<organism evidence="1 2">
    <name type="scientific">Fusarium decemcellulare</name>
    <dbReference type="NCBI Taxonomy" id="57161"/>
    <lineage>
        <taxon>Eukaryota</taxon>
        <taxon>Fungi</taxon>
        <taxon>Dikarya</taxon>
        <taxon>Ascomycota</taxon>
        <taxon>Pezizomycotina</taxon>
        <taxon>Sordariomycetes</taxon>
        <taxon>Hypocreomycetidae</taxon>
        <taxon>Hypocreales</taxon>
        <taxon>Nectriaceae</taxon>
        <taxon>Fusarium</taxon>
        <taxon>Fusarium decemcellulare species complex</taxon>
    </lineage>
</organism>